<reference evidence="1" key="1">
    <citation type="submission" date="2013-05" db="EMBL/GenBank/DDBJ databases">
        <authorList>
            <person name="Harkins D.M."/>
            <person name="Durkin A.S."/>
            <person name="Brinkac L.M."/>
            <person name="Haft D.H."/>
            <person name="Selengut J.D."/>
            <person name="Sanka R."/>
            <person name="DePew J."/>
            <person name="Purushe J."/>
            <person name="Hartskeerl R.A."/>
            <person name="Ahmed A."/>
            <person name="van der Linden H."/>
            <person name="Goris M.G.A."/>
            <person name="Vinetz J.M."/>
            <person name="Sutton G.G."/>
            <person name="Nierman W.C."/>
            <person name="Fouts D.E."/>
        </authorList>
    </citation>
    <scope>NUCLEOTIDE SEQUENCE [LARGE SCALE GENOMIC DNA]</scope>
    <source>
        <strain evidence="1">L 60</strain>
    </source>
</reference>
<name>V6I430_9LEPT</name>
<comment type="caution">
    <text evidence="1">The sequence shown here is derived from an EMBL/GenBank/DDBJ whole genome shotgun (WGS) entry which is preliminary data.</text>
</comment>
<dbReference type="Proteomes" id="UP000018747">
    <property type="component" value="Unassembled WGS sequence"/>
</dbReference>
<proteinExistence type="predicted"/>
<sequence length="38" mass="4583">MLVRTFRLRFRKHGKRRETKDENVNEVLQGNLKISSLI</sequence>
<evidence type="ECO:0000313" key="2">
    <source>
        <dbReference type="Proteomes" id="UP000018747"/>
    </source>
</evidence>
<dbReference type="AlphaFoldDB" id="V6I430"/>
<accession>V6I430</accession>
<gene>
    <name evidence="1" type="ORF">LEP1GSC062_0519</name>
</gene>
<keyword evidence="2" id="KW-1185">Reference proteome</keyword>
<protein>
    <submittedName>
        <fullName evidence="1">Uncharacterized protein</fullName>
    </submittedName>
</protein>
<evidence type="ECO:0000313" key="1">
    <source>
        <dbReference type="EMBL" id="EQA64472.1"/>
    </source>
</evidence>
<dbReference type="EMBL" id="AHMT02000005">
    <property type="protein sequence ID" value="EQA64472.1"/>
    <property type="molecule type" value="Genomic_DNA"/>
</dbReference>
<organism evidence="1 2">
    <name type="scientific">Leptospira alexanderi serovar Manhao 3 str. L 60</name>
    <dbReference type="NCBI Taxonomy" id="1049759"/>
    <lineage>
        <taxon>Bacteria</taxon>
        <taxon>Pseudomonadati</taxon>
        <taxon>Spirochaetota</taxon>
        <taxon>Spirochaetia</taxon>
        <taxon>Leptospirales</taxon>
        <taxon>Leptospiraceae</taxon>
        <taxon>Leptospira</taxon>
    </lineage>
</organism>